<comment type="caution">
    <text evidence="2">The sequence shown here is derived from an EMBL/GenBank/DDBJ whole genome shotgun (WGS) entry which is preliminary data.</text>
</comment>
<keyword evidence="3" id="KW-1185">Reference proteome</keyword>
<evidence type="ECO:0000256" key="1">
    <source>
        <dbReference type="SAM" id="MobiDB-lite"/>
    </source>
</evidence>
<protein>
    <submittedName>
        <fullName evidence="2">Uncharacterized protein</fullName>
    </submittedName>
</protein>
<name>A0AAN9RXA9_PSOTE</name>
<accession>A0AAN9RXA9</accession>
<dbReference type="AlphaFoldDB" id="A0AAN9RXA9"/>
<reference evidence="2 3" key="1">
    <citation type="submission" date="2024-01" db="EMBL/GenBank/DDBJ databases">
        <title>The genomes of 5 underutilized Papilionoideae crops provide insights into root nodulation and disease resistanc.</title>
        <authorList>
            <person name="Jiang F."/>
        </authorList>
    </citation>
    <scope>NUCLEOTIDE SEQUENCE [LARGE SCALE GENOMIC DNA]</scope>
    <source>
        <strain evidence="2">DUOXIRENSHENG_FW03</strain>
        <tissue evidence="2">Leaves</tissue>
    </source>
</reference>
<proteinExistence type="predicted"/>
<dbReference type="Proteomes" id="UP001386955">
    <property type="component" value="Unassembled WGS sequence"/>
</dbReference>
<evidence type="ECO:0000313" key="3">
    <source>
        <dbReference type="Proteomes" id="UP001386955"/>
    </source>
</evidence>
<dbReference type="EMBL" id="JAYMYS010000008">
    <property type="protein sequence ID" value="KAK7384860.1"/>
    <property type="molecule type" value="Genomic_DNA"/>
</dbReference>
<gene>
    <name evidence="2" type="ORF">VNO78_30563</name>
</gene>
<evidence type="ECO:0000313" key="2">
    <source>
        <dbReference type="EMBL" id="KAK7384860.1"/>
    </source>
</evidence>
<organism evidence="2 3">
    <name type="scientific">Psophocarpus tetragonolobus</name>
    <name type="common">Winged bean</name>
    <name type="synonym">Dolichos tetragonolobus</name>
    <dbReference type="NCBI Taxonomy" id="3891"/>
    <lineage>
        <taxon>Eukaryota</taxon>
        <taxon>Viridiplantae</taxon>
        <taxon>Streptophyta</taxon>
        <taxon>Embryophyta</taxon>
        <taxon>Tracheophyta</taxon>
        <taxon>Spermatophyta</taxon>
        <taxon>Magnoliopsida</taxon>
        <taxon>eudicotyledons</taxon>
        <taxon>Gunneridae</taxon>
        <taxon>Pentapetalae</taxon>
        <taxon>rosids</taxon>
        <taxon>fabids</taxon>
        <taxon>Fabales</taxon>
        <taxon>Fabaceae</taxon>
        <taxon>Papilionoideae</taxon>
        <taxon>50 kb inversion clade</taxon>
        <taxon>NPAAA clade</taxon>
        <taxon>indigoferoid/millettioid clade</taxon>
        <taxon>Phaseoleae</taxon>
        <taxon>Psophocarpus</taxon>
    </lineage>
</organism>
<sequence>MKHLKPNNILTWTGSMDDQKGPWPRKVTSIALGRGAFLSSEINRFLSATATCYATLTLSAERLYLKGSPSKNSQRPKQNSDLRGGLEIVFNQQ</sequence>
<feature type="compositionally biased region" description="Polar residues" evidence="1">
    <location>
        <begin position="69"/>
        <end position="81"/>
    </location>
</feature>
<feature type="region of interest" description="Disordered" evidence="1">
    <location>
        <begin position="67"/>
        <end position="93"/>
    </location>
</feature>